<sequence length="129" mass="14711">MRLTVSRELLGKTANCRKRLWVSHLDYKVYNLGMSLLREAEMKRMGNLMRLQQQARGPVTSPGEDGQIETVATQFDEFGNPTVVVVDSKVVRGETEGLVALARSLVFVPKRPWRFLRRKRNPKIIGGEE</sequence>
<dbReference type="AlphaFoldDB" id="A0A0G1Q1F4"/>
<accession>A0A0G1Q1F4</accession>
<name>A0A0G1Q1F4_9BACT</name>
<dbReference type="Proteomes" id="UP000034264">
    <property type="component" value="Unassembled WGS sequence"/>
</dbReference>
<protein>
    <submittedName>
        <fullName evidence="1">Uncharacterized protein</fullName>
    </submittedName>
</protein>
<dbReference type="EMBL" id="LCKS01000013">
    <property type="protein sequence ID" value="KKU02485.1"/>
    <property type="molecule type" value="Genomic_DNA"/>
</dbReference>
<evidence type="ECO:0000313" key="1">
    <source>
        <dbReference type="EMBL" id="KKU02485.1"/>
    </source>
</evidence>
<gene>
    <name evidence="1" type="ORF">UX05_C0013G0008</name>
</gene>
<evidence type="ECO:0000313" key="2">
    <source>
        <dbReference type="Proteomes" id="UP000034264"/>
    </source>
</evidence>
<organism evidence="1 2">
    <name type="scientific">Candidatus Amesbacteria bacterium GW2011_GWC2_45_19</name>
    <dbReference type="NCBI Taxonomy" id="1618366"/>
    <lineage>
        <taxon>Bacteria</taxon>
        <taxon>Candidatus Amesiibacteriota</taxon>
    </lineage>
</organism>
<reference evidence="1 2" key="1">
    <citation type="journal article" date="2015" name="Nature">
        <title>rRNA introns, odd ribosomes, and small enigmatic genomes across a large radiation of phyla.</title>
        <authorList>
            <person name="Brown C.T."/>
            <person name="Hug L.A."/>
            <person name="Thomas B.C."/>
            <person name="Sharon I."/>
            <person name="Castelle C.J."/>
            <person name="Singh A."/>
            <person name="Wilkins M.J."/>
            <person name="Williams K.H."/>
            <person name="Banfield J.F."/>
        </authorList>
    </citation>
    <scope>NUCLEOTIDE SEQUENCE [LARGE SCALE GENOMIC DNA]</scope>
</reference>
<comment type="caution">
    <text evidence="1">The sequence shown here is derived from an EMBL/GenBank/DDBJ whole genome shotgun (WGS) entry which is preliminary data.</text>
</comment>
<proteinExistence type="predicted"/>